<gene>
    <name evidence="3" type="ORF">GCM10025867_20150</name>
</gene>
<dbReference type="Proteomes" id="UP001321486">
    <property type="component" value="Chromosome"/>
</dbReference>
<proteinExistence type="predicted"/>
<dbReference type="Gene3D" id="2.60.40.10">
    <property type="entry name" value="Immunoglobulins"/>
    <property type="match status" value="2"/>
</dbReference>
<evidence type="ECO:0000259" key="2">
    <source>
        <dbReference type="Pfam" id="PF17936"/>
    </source>
</evidence>
<organism evidence="3 4">
    <name type="scientific">Frondihabitans sucicola</name>
    <dbReference type="NCBI Taxonomy" id="1268041"/>
    <lineage>
        <taxon>Bacteria</taxon>
        <taxon>Bacillati</taxon>
        <taxon>Actinomycetota</taxon>
        <taxon>Actinomycetes</taxon>
        <taxon>Micrococcales</taxon>
        <taxon>Microbacteriaceae</taxon>
        <taxon>Frondihabitans</taxon>
    </lineage>
</organism>
<accession>A0ABN6XXR7</accession>
<dbReference type="EMBL" id="AP027732">
    <property type="protein sequence ID" value="BDZ49774.1"/>
    <property type="molecule type" value="Genomic_DNA"/>
</dbReference>
<name>A0ABN6XXR7_9MICO</name>
<dbReference type="RefSeq" id="WP_286346494.1">
    <property type="nucleotide sequence ID" value="NZ_AP027732.1"/>
</dbReference>
<evidence type="ECO:0000313" key="4">
    <source>
        <dbReference type="Proteomes" id="UP001321486"/>
    </source>
</evidence>
<dbReference type="InterPro" id="IPR041498">
    <property type="entry name" value="Big_6"/>
</dbReference>
<dbReference type="NCBIfam" id="NF033510">
    <property type="entry name" value="Ca_tandemer"/>
    <property type="match status" value="2"/>
</dbReference>
<reference evidence="4" key="1">
    <citation type="journal article" date="2019" name="Int. J. Syst. Evol. Microbiol.">
        <title>The Global Catalogue of Microorganisms (GCM) 10K type strain sequencing project: providing services to taxonomists for standard genome sequencing and annotation.</title>
        <authorList>
            <consortium name="The Broad Institute Genomics Platform"/>
            <consortium name="The Broad Institute Genome Sequencing Center for Infectious Disease"/>
            <person name="Wu L."/>
            <person name="Ma J."/>
        </authorList>
    </citation>
    <scope>NUCLEOTIDE SEQUENCE [LARGE SCALE GENOMIC DNA]</scope>
    <source>
        <strain evidence="4">NBRC 108728</strain>
    </source>
</reference>
<dbReference type="InterPro" id="IPR013783">
    <property type="entry name" value="Ig-like_fold"/>
</dbReference>
<keyword evidence="4" id="KW-1185">Reference proteome</keyword>
<feature type="domain" description="Bacterial Ig" evidence="2">
    <location>
        <begin position="27"/>
        <end position="90"/>
    </location>
</feature>
<protein>
    <recommendedName>
        <fullName evidence="2">Bacterial Ig domain-containing protein</fullName>
    </recommendedName>
</protein>
<evidence type="ECO:0000256" key="1">
    <source>
        <dbReference type="SAM" id="MobiDB-lite"/>
    </source>
</evidence>
<evidence type="ECO:0000313" key="3">
    <source>
        <dbReference type="EMBL" id="BDZ49774.1"/>
    </source>
</evidence>
<sequence length="189" mass="18326">MVVTRDSTPPPAPAVTSGWSANQTTPLTLSGTAEPGSTVTVTASDGTVLSTVTADAAGTWTSGALAGLTPTVADLGLTATDTAGNVSEQAHSGPYAFVPVFDAPAGETFSTDTVPVVIAGWPGSTVVVTLNGANQGAFTLGADGTAHLTAAGADGAPIAVGEYTVTATYSDAGGTSPAAATTGFTVRRP</sequence>
<dbReference type="Pfam" id="PF17936">
    <property type="entry name" value="Big_6"/>
    <property type="match status" value="1"/>
</dbReference>
<feature type="region of interest" description="Disordered" evidence="1">
    <location>
        <begin position="1"/>
        <end position="23"/>
    </location>
</feature>